<dbReference type="InterPro" id="IPR035979">
    <property type="entry name" value="RBD_domain_sf"/>
</dbReference>
<name>A0ABY9CY60_VITVI</name>
<protein>
    <recommendedName>
        <fullName evidence="1">RRM domain-containing protein</fullName>
    </recommendedName>
</protein>
<dbReference type="Gene3D" id="3.30.70.330">
    <property type="match status" value="1"/>
</dbReference>
<evidence type="ECO:0000259" key="1">
    <source>
        <dbReference type="Pfam" id="PF00076"/>
    </source>
</evidence>
<reference evidence="2 3" key="1">
    <citation type="journal article" date="2023" name="Hortic Res">
        <title>The complete reference genome for grapevine (Vitis vinifera L.) genetics and breeding.</title>
        <authorList>
            <person name="Shi X."/>
            <person name="Cao S."/>
            <person name="Wang X."/>
            <person name="Huang S."/>
            <person name="Wang Y."/>
            <person name="Liu Z."/>
            <person name="Liu W."/>
            <person name="Leng X."/>
            <person name="Peng Y."/>
            <person name="Wang N."/>
            <person name="Wang Y."/>
            <person name="Ma Z."/>
            <person name="Xu X."/>
            <person name="Zhang F."/>
            <person name="Xue H."/>
            <person name="Zhong H."/>
            <person name="Wang Y."/>
            <person name="Zhang K."/>
            <person name="Velt A."/>
            <person name="Avia K."/>
            <person name="Holtgrawe D."/>
            <person name="Grimplet J."/>
            <person name="Matus J.T."/>
            <person name="Ware D."/>
            <person name="Wu X."/>
            <person name="Wang H."/>
            <person name="Liu C."/>
            <person name="Fang Y."/>
            <person name="Rustenholz C."/>
            <person name="Cheng Z."/>
            <person name="Xiao H."/>
            <person name="Zhou Y."/>
        </authorList>
    </citation>
    <scope>NUCLEOTIDE SEQUENCE [LARGE SCALE GENOMIC DNA]</scope>
    <source>
        <strain evidence="3">cv. Pinot noir / PN40024</strain>
        <tissue evidence="2">Leaf</tissue>
    </source>
</reference>
<dbReference type="Proteomes" id="UP001227230">
    <property type="component" value="Chromosome 12"/>
</dbReference>
<proteinExistence type="predicted"/>
<feature type="domain" description="RRM" evidence="1">
    <location>
        <begin position="34"/>
        <end position="64"/>
    </location>
</feature>
<gene>
    <name evidence="2" type="ORF">VitviT2T_018077</name>
</gene>
<sequence>MMVSDDCLGSQLISGQAMSLDKGSMSAPIHVNTIHCDADERLKGFGHVEFATPEAAHRAFKMNGGDPSRDSKYSVIIIIAYSTHHHHFLSPPIPSIFWLKK</sequence>
<dbReference type="InterPro" id="IPR000504">
    <property type="entry name" value="RRM_dom"/>
</dbReference>
<evidence type="ECO:0000313" key="3">
    <source>
        <dbReference type="Proteomes" id="UP001227230"/>
    </source>
</evidence>
<evidence type="ECO:0000313" key="2">
    <source>
        <dbReference type="EMBL" id="WJZ99653.1"/>
    </source>
</evidence>
<organism evidence="2 3">
    <name type="scientific">Vitis vinifera</name>
    <name type="common">Grape</name>
    <dbReference type="NCBI Taxonomy" id="29760"/>
    <lineage>
        <taxon>Eukaryota</taxon>
        <taxon>Viridiplantae</taxon>
        <taxon>Streptophyta</taxon>
        <taxon>Embryophyta</taxon>
        <taxon>Tracheophyta</taxon>
        <taxon>Spermatophyta</taxon>
        <taxon>Magnoliopsida</taxon>
        <taxon>eudicotyledons</taxon>
        <taxon>Gunneridae</taxon>
        <taxon>Pentapetalae</taxon>
        <taxon>rosids</taxon>
        <taxon>Vitales</taxon>
        <taxon>Vitaceae</taxon>
        <taxon>Viteae</taxon>
        <taxon>Vitis</taxon>
    </lineage>
</organism>
<dbReference type="Pfam" id="PF00076">
    <property type="entry name" value="RRM_1"/>
    <property type="match status" value="1"/>
</dbReference>
<keyword evidence="3" id="KW-1185">Reference proteome</keyword>
<dbReference type="InterPro" id="IPR012677">
    <property type="entry name" value="Nucleotide-bd_a/b_plait_sf"/>
</dbReference>
<dbReference type="SUPFAM" id="SSF54928">
    <property type="entry name" value="RNA-binding domain, RBD"/>
    <property type="match status" value="1"/>
</dbReference>
<accession>A0ABY9CY60</accession>
<dbReference type="EMBL" id="CP126659">
    <property type="protein sequence ID" value="WJZ99653.1"/>
    <property type="molecule type" value="Genomic_DNA"/>
</dbReference>